<dbReference type="AlphaFoldDB" id="A0A344J978"/>
<dbReference type="Proteomes" id="UP000251842">
    <property type="component" value="Chromosome"/>
</dbReference>
<protein>
    <submittedName>
        <fullName evidence="1">Uncharacterized protein</fullName>
    </submittedName>
</protein>
<dbReference type="OrthoDB" id="6194710at2"/>
<evidence type="ECO:0000313" key="1">
    <source>
        <dbReference type="EMBL" id="AXA85588.1"/>
    </source>
</evidence>
<dbReference type="EMBL" id="CP029556">
    <property type="protein sequence ID" value="AXA85588.1"/>
    <property type="molecule type" value="Genomic_DNA"/>
</dbReference>
<keyword evidence="2" id="KW-1185">Reference proteome</keyword>
<name>A0A344J978_9GAMM</name>
<accession>A0A344J978</accession>
<dbReference type="KEGG" id="lue:DCD74_09740"/>
<proteinExistence type="predicted"/>
<sequence length="279" mass="30150">MALEWMPDAPAPRPALSQAEAGALAERIGHDLSLLVPEAATLDLVVMGAHVDPAEVLRPGWPMHRRLHELRLRAPGRNAGPRIIGFGADADGDIPQPLQCEPELAGGHFRVLPILLAGDGADAVGARMEEVLVDRGMARAETALMAQEAFGSRIEHARYLTVHDLAAMTALNYGHMGLEPLWPLVETALLAPAGEAWLDAPPEPLLRYGDGEGRIALFSDDAWRRRYAPAETDPARLERMRGFFEARLRQLAAVLDAHGINVTYVDCPDPDGARAALTA</sequence>
<reference evidence="2" key="1">
    <citation type="submission" date="2018-05" db="EMBL/GenBank/DDBJ databases">
        <title>Luteimonas pekinense sp. nov., isolated from human Meibomian gland secretions, Beijing, China.</title>
        <authorList>
            <person name="Wen T."/>
            <person name="Bai H."/>
            <person name="Lv H."/>
        </authorList>
    </citation>
    <scope>NUCLEOTIDE SEQUENCE [LARGE SCALE GENOMIC DNA]</scope>
    <source>
        <strain evidence="2">83-4</strain>
    </source>
</reference>
<evidence type="ECO:0000313" key="2">
    <source>
        <dbReference type="Proteomes" id="UP000251842"/>
    </source>
</evidence>
<organism evidence="1 2">
    <name type="scientific">Solilutibacter oculi</name>
    <dbReference type="NCBI Taxonomy" id="2698682"/>
    <lineage>
        <taxon>Bacteria</taxon>
        <taxon>Pseudomonadati</taxon>
        <taxon>Pseudomonadota</taxon>
        <taxon>Gammaproteobacteria</taxon>
        <taxon>Lysobacterales</taxon>
        <taxon>Lysobacteraceae</taxon>
        <taxon>Solilutibacter</taxon>
    </lineage>
</organism>
<gene>
    <name evidence="1" type="ORF">DCD74_09740</name>
</gene>